<dbReference type="OrthoDB" id="9802649at2"/>
<gene>
    <name evidence="2" type="ORF">SAMN05421783_101199</name>
</gene>
<dbReference type="AlphaFoldDB" id="A0A1H2QB25"/>
<keyword evidence="3" id="KW-1185">Reference proteome</keyword>
<dbReference type="Gene3D" id="3.90.550.10">
    <property type="entry name" value="Spore Coat Polysaccharide Biosynthesis Protein SpsA, Chain A"/>
    <property type="match status" value="1"/>
</dbReference>
<dbReference type="Proteomes" id="UP000198816">
    <property type="component" value="Unassembled WGS sequence"/>
</dbReference>
<dbReference type="InterPro" id="IPR029044">
    <property type="entry name" value="Nucleotide-diphossugar_trans"/>
</dbReference>
<dbReference type="InterPro" id="IPR001173">
    <property type="entry name" value="Glyco_trans_2-like"/>
</dbReference>
<dbReference type="SUPFAM" id="SSF53448">
    <property type="entry name" value="Nucleotide-diphospho-sugar transferases"/>
    <property type="match status" value="1"/>
</dbReference>
<dbReference type="Pfam" id="PF00535">
    <property type="entry name" value="Glycos_transf_2"/>
    <property type="match status" value="1"/>
</dbReference>
<feature type="domain" description="Glycosyltransferase 2-like" evidence="1">
    <location>
        <begin position="9"/>
        <end position="138"/>
    </location>
</feature>
<dbReference type="PANTHER" id="PTHR43685:SF2">
    <property type="entry name" value="GLYCOSYLTRANSFERASE 2-LIKE DOMAIN-CONTAINING PROTEIN"/>
    <property type="match status" value="1"/>
</dbReference>
<evidence type="ECO:0000313" key="3">
    <source>
        <dbReference type="Proteomes" id="UP000198816"/>
    </source>
</evidence>
<keyword evidence="2" id="KW-0808">Transferase</keyword>
<evidence type="ECO:0000259" key="1">
    <source>
        <dbReference type="Pfam" id="PF00535"/>
    </source>
</evidence>
<reference evidence="3" key="1">
    <citation type="submission" date="2016-10" db="EMBL/GenBank/DDBJ databases">
        <authorList>
            <person name="Varghese N."/>
            <person name="Submissions S."/>
        </authorList>
    </citation>
    <scope>NUCLEOTIDE SEQUENCE [LARGE SCALE GENOMIC DNA]</scope>
    <source>
        <strain evidence="3">DSM 217</strain>
    </source>
</reference>
<dbReference type="CDD" id="cd00761">
    <property type="entry name" value="Glyco_tranf_GTA_type"/>
    <property type="match status" value="1"/>
</dbReference>
<dbReference type="InterPro" id="IPR050834">
    <property type="entry name" value="Glycosyltransf_2"/>
</dbReference>
<dbReference type="EMBL" id="FNNZ01000001">
    <property type="protein sequence ID" value="SDW04356.1"/>
    <property type="molecule type" value="Genomic_DNA"/>
</dbReference>
<evidence type="ECO:0000313" key="2">
    <source>
        <dbReference type="EMBL" id="SDW04356.1"/>
    </source>
</evidence>
<proteinExistence type="predicted"/>
<name>A0A1H2QB25_THIRO</name>
<dbReference type="GO" id="GO:0016740">
    <property type="term" value="F:transferase activity"/>
    <property type="evidence" value="ECO:0007669"/>
    <property type="project" value="UniProtKB-KW"/>
</dbReference>
<dbReference type="RefSeq" id="WP_093027231.1">
    <property type="nucleotide sequence ID" value="NZ_FNNZ01000001.1"/>
</dbReference>
<accession>A0A1H2QB25</accession>
<protein>
    <submittedName>
        <fullName evidence="2">Glycosyl transferase family 2</fullName>
    </submittedName>
</protein>
<dbReference type="PANTHER" id="PTHR43685">
    <property type="entry name" value="GLYCOSYLTRANSFERASE"/>
    <property type="match status" value="1"/>
</dbReference>
<organism evidence="2 3">
    <name type="scientific">Thiocapsa roseopersicina</name>
    <dbReference type="NCBI Taxonomy" id="1058"/>
    <lineage>
        <taxon>Bacteria</taxon>
        <taxon>Pseudomonadati</taxon>
        <taxon>Pseudomonadota</taxon>
        <taxon>Gammaproteobacteria</taxon>
        <taxon>Chromatiales</taxon>
        <taxon>Chromatiaceae</taxon>
        <taxon>Thiocapsa</taxon>
    </lineage>
</organism>
<sequence length="336" mass="37440">MATIVGLVSTIIPVFNRPEMLLQSVHSVLNQDHRPIEVIIVDDGSTDETAGTADALQSCYPDLIKVLHIENRGAGLAREAGRRIAQGEFIQYLDSDDLLLQGKFSIQIEALRRHPECGIAYGWTRLIDANGNIIKVPYKWTGQGLDTLFPSLLIDRWWNTHTPLYRRSVCDEVGPWTDMRMSEDWEYEARVGALGVRLVFCPQACSDTRRHSGDRLTSQADPLAHPQDMTRLIKALNVSGAKAGVNPTSREMAHFSRWAFLEARRAGASGFPNESRECYEIALSASAGRLKGQFLLYRTAVGLFGWKGAGRLGLFSERLRNASRRGQGLPLSWTDS</sequence>
<dbReference type="STRING" id="1058.SAMN05421783_101199"/>